<evidence type="ECO:0000313" key="3">
    <source>
        <dbReference type="Proteomes" id="UP000663929"/>
    </source>
</evidence>
<sequence>MAEPKPVGAFEDYALYGYSLFETMWARGLKLWRADAHFERLVQGAAALSLEPPSRKRFFDRLAAHLALGQDRIARVTLAKTGGRWSNGSADGTELFVTTRPYQPVEPQPLHLHLSSRRFGVNDAWRCYKTGSRLGYQWVFDQARAADCHDGLIVDAGDCILETSTHNLFFMIDEAWVTPATRQGLLPGIARSWVMECAQVREDTISLNTLSRCKAAVATNAVIGAVPIERVADRALCLDLAKAWIETLGTREFAPIDTKK</sequence>
<proteinExistence type="inferred from homology"/>
<dbReference type="GO" id="GO:0046394">
    <property type="term" value="P:carboxylic acid biosynthetic process"/>
    <property type="evidence" value="ECO:0007669"/>
    <property type="project" value="UniProtKB-ARBA"/>
</dbReference>
<dbReference type="Gene3D" id="3.30.470.10">
    <property type="match status" value="1"/>
</dbReference>
<dbReference type="InterPro" id="IPR036038">
    <property type="entry name" value="Aminotransferase-like"/>
</dbReference>
<protein>
    <submittedName>
        <fullName evidence="2">Aminotransferase class IV</fullName>
    </submittedName>
</protein>
<gene>
    <name evidence="2" type="ORF">J3U87_21745</name>
</gene>
<dbReference type="InterPro" id="IPR050571">
    <property type="entry name" value="Class-IV_PLP-Dep_Aminotrnsfr"/>
</dbReference>
<keyword evidence="2" id="KW-0808">Transferase</keyword>
<dbReference type="InterPro" id="IPR043132">
    <property type="entry name" value="BCAT-like_C"/>
</dbReference>
<comment type="similarity">
    <text evidence="1">Belongs to the class-IV pyridoxal-phosphate-dependent aminotransferase family.</text>
</comment>
<accession>A0A8A4TFA2</accession>
<dbReference type="Proteomes" id="UP000663929">
    <property type="component" value="Chromosome"/>
</dbReference>
<dbReference type="InterPro" id="IPR001544">
    <property type="entry name" value="Aminotrans_IV"/>
</dbReference>
<dbReference type="GO" id="GO:0008483">
    <property type="term" value="F:transaminase activity"/>
    <property type="evidence" value="ECO:0007669"/>
    <property type="project" value="UniProtKB-KW"/>
</dbReference>
<dbReference type="InterPro" id="IPR043131">
    <property type="entry name" value="BCAT-like_N"/>
</dbReference>
<dbReference type="AlphaFoldDB" id="A0A8A4TFA2"/>
<dbReference type="Gene3D" id="3.20.10.10">
    <property type="entry name" value="D-amino Acid Aminotransferase, subunit A, domain 2"/>
    <property type="match status" value="1"/>
</dbReference>
<dbReference type="Pfam" id="PF01063">
    <property type="entry name" value="Aminotran_4"/>
    <property type="match status" value="1"/>
</dbReference>
<dbReference type="RefSeq" id="WP_237377875.1">
    <property type="nucleotide sequence ID" value="NZ_CP071793.1"/>
</dbReference>
<reference evidence="2" key="1">
    <citation type="submission" date="2021-03" db="EMBL/GenBank/DDBJ databases">
        <title>Acanthopleuribacteraceae sp. M133.</title>
        <authorList>
            <person name="Wang G."/>
        </authorList>
    </citation>
    <scope>NUCLEOTIDE SEQUENCE</scope>
    <source>
        <strain evidence="2">M133</strain>
    </source>
</reference>
<evidence type="ECO:0000313" key="2">
    <source>
        <dbReference type="EMBL" id="QTD48217.1"/>
    </source>
</evidence>
<evidence type="ECO:0000256" key="1">
    <source>
        <dbReference type="ARBA" id="ARBA00009320"/>
    </source>
</evidence>
<keyword evidence="2" id="KW-0032">Aminotransferase</keyword>
<dbReference type="PANTHER" id="PTHR42743">
    <property type="entry name" value="AMINO-ACID AMINOTRANSFERASE"/>
    <property type="match status" value="1"/>
</dbReference>
<dbReference type="EMBL" id="CP071793">
    <property type="protein sequence ID" value="QTD48217.1"/>
    <property type="molecule type" value="Genomic_DNA"/>
</dbReference>
<organism evidence="2 3">
    <name type="scientific">Sulfidibacter corallicola</name>
    <dbReference type="NCBI Taxonomy" id="2818388"/>
    <lineage>
        <taxon>Bacteria</taxon>
        <taxon>Pseudomonadati</taxon>
        <taxon>Acidobacteriota</taxon>
        <taxon>Holophagae</taxon>
        <taxon>Acanthopleuribacterales</taxon>
        <taxon>Acanthopleuribacteraceae</taxon>
        <taxon>Sulfidibacter</taxon>
    </lineage>
</organism>
<dbReference type="SUPFAM" id="SSF56752">
    <property type="entry name" value="D-aminoacid aminotransferase-like PLP-dependent enzymes"/>
    <property type="match status" value="1"/>
</dbReference>
<dbReference type="KEGG" id="scor:J3U87_21745"/>
<name>A0A8A4TFA2_SULCO</name>
<dbReference type="PANTHER" id="PTHR42743:SF13">
    <property type="entry name" value="P-LOOP CONTAINING NUCLEOSIDE TRIPHOSPHATE HYDROLASE PROTEIN"/>
    <property type="match status" value="1"/>
</dbReference>
<keyword evidence="3" id="KW-1185">Reference proteome</keyword>